<name>A0A0E9Q148_ANGAN</name>
<organism evidence="1">
    <name type="scientific">Anguilla anguilla</name>
    <name type="common">European freshwater eel</name>
    <name type="synonym">Muraena anguilla</name>
    <dbReference type="NCBI Taxonomy" id="7936"/>
    <lineage>
        <taxon>Eukaryota</taxon>
        <taxon>Metazoa</taxon>
        <taxon>Chordata</taxon>
        <taxon>Craniata</taxon>
        <taxon>Vertebrata</taxon>
        <taxon>Euteleostomi</taxon>
        <taxon>Actinopterygii</taxon>
        <taxon>Neopterygii</taxon>
        <taxon>Teleostei</taxon>
        <taxon>Anguilliformes</taxon>
        <taxon>Anguillidae</taxon>
        <taxon>Anguilla</taxon>
    </lineage>
</organism>
<sequence>MFEFPNLGFEENTLLFTQFTLT</sequence>
<evidence type="ECO:0000313" key="1">
    <source>
        <dbReference type="EMBL" id="JAH09833.1"/>
    </source>
</evidence>
<protein>
    <submittedName>
        <fullName evidence="1">Uncharacterized protein</fullName>
    </submittedName>
</protein>
<reference evidence="1" key="2">
    <citation type="journal article" date="2015" name="Fish Shellfish Immunol.">
        <title>Early steps in the European eel (Anguilla anguilla)-Vibrio vulnificus interaction in the gills: Role of the RtxA13 toxin.</title>
        <authorList>
            <person name="Callol A."/>
            <person name="Pajuelo D."/>
            <person name="Ebbesson L."/>
            <person name="Teles M."/>
            <person name="MacKenzie S."/>
            <person name="Amaro C."/>
        </authorList>
    </citation>
    <scope>NUCLEOTIDE SEQUENCE</scope>
</reference>
<proteinExistence type="predicted"/>
<dbReference type="AlphaFoldDB" id="A0A0E9Q148"/>
<dbReference type="EMBL" id="GBXM01098744">
    <property type="protein sequence ID" value="JAH09833.1"/>
    <property type="molecule type" value="Transcribed_RNA"/>
</dbReference>
<accession>A0A0E9Q148</accession>
<reference evidence="1" key="1">
    <citation type="submission" date="2014-11" db="EMBL/GenBank/DDBJ databases">
        <authorList>
            <person name="Amaro Gonzalez C."/>
        </authorList>
    </citation>
    <scope>NUCLEOTIDE SEQUENCE</scope>
</reference>